<organism evidence="2 3">
    <name type="scientific">Acinetobacter gyllenbergii CIP 110306 = MTCC 11365</name>
    <dbReference type="NCBI Taxonomy" id="1217657"/>
    <lineage>
        <taxon>Bacteria</taxon>
        <taxon>Pseudomonadati</taxon>
        <taxon>Pseudomonadota</taxon>
        <taxon>Gammaproteobacteria</taxon>
        <taxon>Moraxellales</taxon>
        <taxon>Moraxellaceae</taxon>
        <taxon>Acinetobacter</taxon>
    </lineage>
</organism>
<sequence length="344" mass="38285">MIRFIPILFGVALFSGCANFNSIHRSFNLNSNKSQLIDARQRAILVGERAIYAQTKEGEYSEIKNKVACAEPSPDVMAAYAAEFAAKGGSAAKASGELSAAMQDSAAFVGMRTPSIQLLRDYSYRLCEAYLSNAISTKSYESLLKRYQKNIVTLYTIEQLTIPFNVPTVALVSQSSAQTDSLLIELQMKRKTLNDEIKNLDQKILDENTKGESKDQNTINQLKSSKEQKSIELIEIEERINSIKGLSVSGKVTFDTKAKNDRPELSDEKFSTVVTAIKDLTINTLVDQDFIDICSDVLQGNMYTSSDDKELKVNCVRYLNVVIENAIDKKISSINRVENPNSLR</sequence>
<keyword evidence="1" id="KW-0175">Coiled coil</keyword>
<name>A0A829HCL9_9GAMM</name>
<dbReference type="RefSeq" id="WP_016542980.1">
    <property type="nucleotide sequence ID" value="NZ_ASQH01000024.1"/>
</dbReference>
<accession>A0A829HCL9</accession>
<reference evidence="2 3" key="1">
    <citation type="submission" date="2013-06" db="EMBL/GenBank/DDBJ databases">
        <title>The Genome Sequence of Acinetobacter gyllenbergii CIP 110306.</title>
        <authorList>
            <consortium name="The Broad Institute Genome Sequencing Platform"/>
            <consortium name="The Broad Institute Genome Sequencing Center for Infectious Disease"/>
            <person name="Cerqueira G."/>
            <person name="Feldgarden M."/>
            <person name="Courvalin P."/>
            <person name="Perichon B."/>
            <person name="Grillot-Courvalin C."/>
            <person name="Clermont D."/>
            <person name="Rocha E."/>
            <person name="Yoon E.-J."/>
            <person name="Nemec A."/>
            <person name="Young S.K."/>
            <person name="Zeng Q."/>
            <person name="Gargeya S."/>
            <person name="Fitzgerald M."/>
            <person name="Abouelleil A."/>
            <person name="Alvarado L."/>
            <person name="Berlin A.M."/>
            <person name="Chapman S.B."/>
            <person name="Dewar J."/>
            <person name="Goldberg J."/>
            <person name="Griggs A."/>
            <person name="Gujja S."/>
            <person name="Hansen M."/>
            <person name="Howarth C."/>
            <person name="Imamovic A."/>
            <person name="Larimer J."/>
            <person name="McCowan C."/>
            <person name="Murphy C."/>
            <person name="Pearson M."/>
            <person name="Priest M."/>
            <person name="Roberts A."/>
            <person name="Saif S."/>
            <person name="Shea T."/>
            <person name="Sykes S."/>
            <person name="Wortman J."/>
            <person name="Nusbaum C."/>
            <person name="Birren B."/>
        </authorList>
    </citation>
    <scope>NUCLEOTIDE SEQUENCE [LARGE SCALE GENOMIC DNA]</scope>
    <source>
        <strain evidence="2 3">CIP 110306</strain>
    </source>
</reference>
<dbReference type="Proteomes" id="UP000014523">
    <property type="component" value="Unassembled WGS sequence"/>
</dbReference>
<evidence type="ECO:0000313" key="2">
    <source>
        <dbReference type="EMBL" id="EPF72544.1"/>
    </source>
</evidence>
<evidence type="ECO:0008006" key="4">
    <source>
        <dbReference type="Google" id="ProtNLM"/>
    </source>
</evidence>
<dbReference type="PROSITE" id="PS51257">
    <property type="entry name" value="PROKAR_LIPOPROTEIN"/>
    <property type="match status" value="1"/>
</dbReference>
<evidence type="ECO:0000313" key="3">
    <source>
        <dbReference type="Proteomes" id="UP000014523"/>
    </source>
</evidence>
<protein>
    <recommendedName>
        <fullName evidence="4">Lipoprotein</fullName>
    </recommendedName>
</protein>
<comment type="caution">
    <text evidence="2">The sequence shown here is derived from an EMBL/GenBank/DDBJ whole genome shotgun (WGS) entry which is preliminary data.</text>
</comment>
<gene>
    <name evidence="2" type="ORF">F957_03680</name>
</gene>
<proteinExistence type="predicted"/>
<keyword evidence="3" id="KW-1185">Reference proteome</keyword>
<evidence type="ECO:0000256" key="1">
    <source>
        <dbReference type="SAM" id="Coils"/>
    </source>
</evidence>
<dbReference type="EMBL" id="ATGG01000049">
    <property type="protein sequence ID" value="EPF72544.1"/>
    <property type="molecule type" value="Genomic_DNA"/>
</dbReference>
<dbReference type="AlphaFoldDB" id="A0A829HCL9"/>
<feature type="coiled-coil region" evidence="1">
    <location>
        <begin position="183"/>
        <end position="239"/>
    </location>
</feature>